<organism evidence="1 2">
    <name type="scientific">Pluteus cervinus</name>
    <dbReference type="NCBI Taxonomy" id="181527"/>
    <lineage>
        <taxon>Eukaryota</taxon>
        <taxon>Fungi</taxon>
        <taxon>Dikarya</taxon>
        <taxon>Basidiomycota</taxon>
        <taxon>Agaricomycotina</taxon>
        <taxon>Agaricomycetes</taxon>
        <taxon>Agaricomycetidae</taxon>
        <taxon>Agaricales</taxon>
        <taxon>Pluteineae</taxon>
        <taxon>Pluteaceae</taxon>
        <taxon>Pluteus</taxon>
    </lineage>
</organism>
<accession>A0ACD3A7E1</accession>
<name>A0ACD3A7E1_9AGAR</name>
<proteinExistence type="predicted"/>
<dbReference type="Proteomes" id="UP000308600">
    <property type="component" value="Unassembled WGS sequence"/>
</dbReference>
<sequence>MASLLPLELKFHIFESLVNEFPKMGPTLMCLSRYIQNFICPLFYCVMTVYTKEAIKYPSKEAVRKYGHHIRHLWENFRPQEEYLTLLKRLPLVRLSMYPTALLMDEERSEGPTDVHNLFLCFPQLTHLDLARELPLSYIPCLRSLPNLTYFSMYFSP</sequence>
<dbReference type="EMBL" id="ML208630">
    <property type="protein sequence ID" value="TFK61773.1"/>
    <property type="molecule type" value="Genomic_DNA"/>
</dbReference>
<reference evidence="1 2" key="1">
    <citation type="journal article" date="2019" name="Nat. Ecol. Evol.">
        <title>Megaphylogeny resolves global patterns of mushroom evolution.</title>
        <authorList>
            <person name="Varga T."/>
            <person name="Krizsan K."/>
            <person name="Foldi C."/>
            <person name="Dima B."/>
            <person name="Sanchez-Garcia M."/>
            <person name="Sanchez-Ramirez S."/>
            <person name="Szollosi G.J."/>
            <person name="Szarkandi J.G."/>
            <person name="Papp V."/>
            <person name="Albert L."/>
            <person name="Andreopoulos W."/>
            <person name="Angelini C."/>
            <person name="Antonin V."/>
            <person name="Barry K.W."/>
            <person name="Bougher N.L."/>
            <person name="Buchanan P."/>
            <person name="Buyck B."/>
            <person name="Bense V."/>
            <person name="Catcheside P."/>
            <person name="Chovatia M."/>
            <person name="Cooper J."/>
            <person name="Damon W."/>
            <person name="Desjardin D."/>
            <person name="Finy P."/>
            <person name="Geml J."/>
            <person name="Haridas S."/>
            <person name="Hughes K."/>
            <person name="Justo A."/>
            <person name="Karasinski D."/>
            <person name="Kautmanova I."/>
            <person name="Kiss B."/>
            <person name="Kocsube S."/>
            <person name="Kotiranta H."/>
            <person name="LaButti K.M."/>
            <person name="Lechner B.E."/>
            <person name="Liimatainen K."/>
            <person name="Lipzen A."/>
            <person name="Lukacs Z."/>
            <person name="Mihaltcheva S."/>
            <person name="Morgado L.N."/>
            <person name="Niskanen T."/>
            <person name="Noordeloos M.E."/>
            <person name="Ohm R.A."/>
            <person name="Ortiz-Santana B."/>
            <person name="Ovrebo C."/>
            <person name="Racz N."/>
            <person name="Riley R."/>
            <person name="Savchenko A."/>
            <person name="Shiryaev A."/>
            <person name="Soop K."/>
            <person name="Spirin V."/>
            <person name="Szebenyi C."/>
            <person name="Tomsovsky M."/>
            <person name="Tulloss R.E."/>
            <person name="Uehling J."/>
            <person name="Grigoriev I.V."/>
            <person name="Vagvolgyi C."/>
            <person name="Papp T."/>
            <person name="Martin F.M."/>
            <person name="Miettinen O."/>
            <person name="Hibbett D.S."/>
            <person name="Nagy L.G."/>
        </authorList>
    </citation>
    <scope>NUCLEOTIDE SEQUENCE [LARGE SCALE GENOMIC DNA]</scope>
    <source>
        <strain evidence="1 2">NL-1719</strain>
    </source>
</reference>
<protein>
    <submittedName>
        <fullName evidence="1">Uncharacterized protein</fullName>
    </submittedName>
</protein>
<keyword evidence="2" id="KW-1185">Reference proteome</keyword>
<gene>
    <name evidence="1" type="ORF">BDN72DRAFT_903810</name>
</gene>
<evidence type="ECO:0000313" key="1">
    <source>
        <dbReference type="EMBL" id="TFK61773.1"/>
    </source>
</evidence>
<evidence type="ECO:0000313" key="2">
    <source>
        <dbReference type="Proteomes" id="UP000308600"/>
    </source>
</evidence>